<dbReference type="VEuPathDB" id="FungiDB:PGTG_19808"/>
<dbReference type="HOGENOM" id="CLU_2185255_0_0_1"/>
<dbReference type="InParanoid" id="E3LB56"/>
<evidence type="ECO:0000313" key="3">
    <source>
        <dbReference type="Proteomes" id="UP000008783"/>
    </source>
</evidence>
<proteinExistence type="predicted"/>
<accession>E3LB56</accession>
<feature type="chain" id="PRO_5003174341" evidence="1">
    <location>
        <begin position="20"/>
        <end position="111"/>
    </location>
</feature>
<organism evidence="2 3">
    <name type="scientific">Puccinia graminis f. sp. tritici (strain CRL 75-36-700-3 / race SCCL)</name>
    <name type="common">Black stem rust fungus</name>
    <dbReference type="NCBI Taxonomy" id="418459"/>
    <lineage>
        <taxon>Eukaryota</taxon>
        <taxon>Fungi</taxon>
        <taxon>Dikarya</taxon>
        <taxon>Basidiomycota</taxon>
        <taxon>Pucciniomycotina</taxon>
        <taxon>Pucciniomycetes</taxon>
        <taxon>Pucciniales</taxon>
        <taxon>Pucciniaceae</taxon>
        <taxon>Puccinia</taxon>
    </lineage>
</organism>
<keyword evidence="1" id="KW-0732">Signal</keyword>
<dbReference type="RefSeq" id="XP_003338200.1">
    <property type="nucleotide sequence ID" value="XM_003338152.1"/>
</dbReference>
<reference evidence="3" key="2">
    <citation type="journal article" date="2011" name="Proc. Natl. Acad. Sci. U.S.A.">
        <title>Obligate biotrophy features unraveled by the genomic analysis of rust fungi.</title>
        <authorList>
            <person name="Duplessis S."/>
            <person name="Cuomo C.A."/>
            <person name="Lin Y.-C."/>
            <person name="Aerts A."/>
            <person name="Tisserant E."/>
            <person name="Veneault-Fourrey C."/>
            <person name="Joly D.L."/>
            <person name="Hacquard S."/>
            <person name="Amselem J."/>
            <person name="Cantarel B.L."/>
            <person name="Chiu R."/>
            <person name="Coutinho P.M."/>
            <person name="Feau N."/>
            <person name="Field M."/>
            <person name="Frey P."/>
            <person name="Gelhaye E."/>
            <person name="Goldberg J."/>
            <person name="Grabherr M.G."/>
            <person name="Kodira C.D."/>
            <person name="Kohler A."/>
            <person name="Kuees U."/>
            <person name="Lindquist E.A."/>
            <person name="Lucas S.M."/>
            <person name="Mago R."/>
            <person name="Mauceli E."/>
            <person name="Morin E."/>
            <person name="Murat C."/>
            <person name="Pangilinan J.L."/>
            <person name="Park R."/>
            <person name="Pearson M."/>
            <person name="Quesneville H."/>
            <person name="Rouhier N."/>
            <person name="Sakthikumar S."/>
            <person name="Salamov A.A."/>
            <person name="Schmutz J."/>
            <person name="Selles B."/>
            <person name="Shapiro H."/>
            <person name="Tanguay P."/>
            <person name="Tuskan G.A."/>
            <person name="Henrissat B."/>
            <person name="Van de Peer Y."/>
            <person name="Rouze P."/>
            <person name="Ellis J.G."/>
            <person name="Dodds P.N."/>
            <person name="Schein J.E."/>
            <person name="Zhong S."/>
            <person name="Hamelin R.C."/>
            <person name="Grigoriev I.V."/>
            <person name="Szabo L.J."/>
            <person name="Martin F."/>
        </authorList>
    </citation>
    <scope>NUCLEOTIDE SEQUENCE [LARGE SCALE GENOMIC DNA]</scope>
    <source>
        <strain evidence="3">CRL 75-36-700-3 / race SCCL</strain>
    </source>
</reference>
<evidence type="ECO:0000313" key="2">
    <source>
        <dbReference type="EMBL" id="EFP93781.1"/>
    </source>
</evidence>
<protein>
    <submittedName>
        <fullName evidence="2">Uncharacterized protein</fullName>
    </submittedName>
</protein>
<sequence>MKLAISFLVALMLVISVQSDGNSGDDPTLSFKCSLPGTKHGVCIATADTFTYTVVTTTRTANGIYSCKNVNVGKTPATGERCCPHNFVAKNQVKTTDSDTLTMKCTAPDAH</sequence>
<dbReference type="AlphaFoldDB" id="E3LB56"/>
<dbReference type="Proteomes" id="UP000008783">
    <property type="component" value="Unassembled WGS sequence"/>
</dbReference>
<dbReference type="GeneID" id="10535151"/>
<keyword evidence="3" id="KW-1185">Reference proteome</keyword>
<gene>
    <name evidence="2" type="ORF">PGTG_19808</name>
</gene>
<feature type="signal peptide" evidence="1">
    <location>
        <begin position="1"/>
        <end position="19"/>
    </location>
</feature>
<dbReference type="EMBL" id="DS178408">
    <property type="protein sequence ID" value="EFP93781.1"/>
    <property type="molecule type" value="Genomic_DNA"/>
</dbReference>
<name>E3LB56_PUCGT</name>
<reference key="1">
    <citation type="submission" date="2007-01" db="EMBL/GenBank/DDBJ databases">
        <title>The Genome Sequence of Puccinia graminis f. sp. tritici Strain CRL 75-36-700-3.</title>
        <authorList>
            <consortium name="The Broad Institute Genome Sequencing Platform"/>
            <person name="Birren B."/>
            <person name="Lander E."/>
            <person name="Galagan J."/>
            <person name="Nusbaum C."/>
            <person name="Devon K."/>
            <person name="Cuomo C."/>
            <person name="Jaffe D."/>
            <person name="Butler J."/>
            <person name="Alvarez P."/>
            <person name="Gnerre S."/>
            <person name="Grabherr M."/>
            <person name="Mauceli E."/>
            <person name="Brockman W."/>
            <person name="Young S."/>
            <person name="LaButti K."/>
            <person name="Sykes S."/>
            <person name="DeCaprio D."/>
            <person name="Crawford M."/>
            <person name="Koehrsen M."/>
            <person name="Engels R."/>
            <person name="Montgomery P."/>
            <person name="Pearson M."/>
            <person name="Howarth C."/>
            <person name="Larson L."/>
            <person name="White J."/>
            <person name="Zeng Q."/>
            <person name="Kodira C."/>
            <person name="Yandava C."/>
            <person name="Alvarado L."/>
            <person name="O'Leary S."/>
            <person name="Szabo L."/>
            <person name="Dean R."/>
            <person name="Schein J."/>
        </authorList>
    </citation>
    <scope>NUCLEOTIDE SEQUENCE</scope>
    <source>
        <strain>CRL 75-36-700-3</strain>
    </source>
</reference>
<evidence type="ECO:0000256" key="1">
    <source>
        <dbReference type="SAM" id="SignalP"/>
    </source>
</evidence>
<dbReference type="KEGG" id="pgr:PGTG_19808"/>